<proteinExistence type="predicted"/>
<dbReference type="STRING" id="595670.SAMN05421643_11266"/>
<sequence length="180" mass="21140">MGLLKDYTFEKAELFRKNSREAINTVLADNKFIDQNLINKTFEKVNSLNFVPHCYKLEKEYGWTNEKINHSVKLYKEWLTLQVHYENLSFAPSELVDEFWHVHILDTRKYMADCQVIKGEFIHHYPYFGLTEQESETVLESGFELTKKLYKQHFAREYLGYEGQLSASCGCRSGNGGSCR</sequence>
<accession>A0A1H3KG26</accession>
<evidence type="ECO:0000313" key="1">
    <source>
        <dbReference type="EMBL" id="SDY51056.1"/>
    </source>
</evidence>
<keyword evidence="2" id="KW-1185">Reference proteome</keyword>
<dbReference type="RefSeq" id="WP_092690588.1">
    <property type="nucleotide sequence ID" value="NZ_FNPK01000012.1"/>
</dbReference>
<protein>
    <submittedName>
        <fullName evidence="1">Uncharacterized protein</fullName>
    </submittedName>
</protein>
<organism evidence="1 2">
    <name type="scientific">Acinetobacter kyonggiensis</name>
    <dbReference type="NCBI Taxonomy" id="595670"/>
    <lineage>
        <taxon>Bacteria</taxon>
        <taxon>Pseudomonadati</taxon>
        <taxon>Pseudomonadota</taxon>
        <taxon>Gammaproteobacteria</taxon>
        <taxon>Moraxellales</taxon>
        <taxon>Moraxellaceae</taxon>
        <taxon>Acinetobacter</taxon>
    </lineage>
</organism>
<dbReference type="AlphaFoldDB" id="A0A1H3KG26"/>
<gene>
    <name evidence="1" type="ORF">SAMN05421643_11266</name>
</gene>
<reference evidence="2" key="1">
    <citation type="submission" date="2016-10" db="EMBL/GenBank/DDBJ databases">
        <authorList>
            <person name="Varghese N."/>
            <person name="Submissions S."/>
        </authorList>
    </citation>
    <scope>NUCLEOTIDE SEQUENCE [LARGE SCALE GENOMIC DNA]</scope>
    <source>
        <strain evidence="2">ANC 5109</strain>
    </source>
</reference>
<name>A0A1H3KG26_9GAMM</name>
<dbReference type="Proteomes" id="UP000199035">
    <property type="component" value="Unassembled WGS sequence"/>
</dbReference>
<evidence type="ECO:0000313" key="2">
    <source>
        <dbReference type="Proteomes" id="UP000199035"/>
    </source>
</evidence>
<dbReference type="EMBL" id="FNPK01000012">
    <property type="protein sequence ID" value="SDY51056.1"/>
    <property type="molecule type" value="Genomic_DNA"/>
</dbReference>